<dbReference type="InterPro" id="IPR019831">
    <property type="entry name" value="Mn/Fe_SOD_N"/>
</dbReference>
<evidence type="ECO:0000259" key="5">
    <source>
        <dbReference type="Pfam" id="PF00081"/>
    </source>
</evidence>
<dbReference type="PRINTS" id="PR01703">
    <property type="entry name" value="MNSODISMTASE"/>
</dbReference>
<accession>A0A0F9GZQ0</accession>
<evidence type="ECO:0000313" key="7">
    <source>
        <dbReference type="EMBL" id="KKL96186.1"/>
    </source>
</evidence>
<dbReference type="GO" id="GO:0004784">
    <property type="term" value="F:superoxide dismutase activity"/>
    <property type="evidence" value="ECO:0007669"/>
    <property type="project" value="UniProtKB-EC"/>
</dbReference>
<dbReference type="SUPFAM" id="SSF54719">
    <property type="entry name" value="Fe,Mn superoxide dismutase (SOD), C-terminal domain"/>
    <property type="match status" value="1"/>
</dbReference>
<protein>
    <recommendedName>
        <fullName evidence="2">superoxide dismutase</fullName>
        <ecNumber evidence="2">1.15.1.1</ecNumber>
    </recommendedName>
</protein>
<keyword evidence="3" id="KW-0479">Metal-binding</keyword>
<organism evidence="7">
    <name type="scientific">marine sediment metagenome</name>
    <dbReference type="NCBI Taxonomy" id="412755"/>
    <lineage>
        <taxon>unclassified sequences</taxon>
        <taxon>metagenomes</taxon>
        <taxon>ecological metagenomes</taxon>
    </lineage>
</organism>
<dbReference type="InterPro" id="IPR019832">
    <property type="entry name" value="Mn/Fe_SOD_C"/>
</dbReference>
<dbReference type="Gene3D" id="1.10.287.990">
    <property type="entry name" value="Fe,Mn superoxide dismutase (SOD) domain"/>
    <property type="match status" value="1"/>
</dbReference>
<comment type="similarity">
    <text evidence="1">Belongs to the iron/manganese superoxide dismutase family.</text>
</comment>
<dbReference type="AlphaFoldDB" id="A0A0F9GZQ0"/>
<dbReference type="Pfam" id="PF02777">
    <property type="entry name" value="Sod_Fe_C"/>
    <property type="match status" value="1"/>
</dbReference>
<evidence type="ECO:0000256" key="2">
    <source>
        <dbReference type="ARBA" id="ARBA00012682"/>
    </source>
</evidence>
<dbReference type="Pfam" id="PF00081">
    <property type="entry name" value="Sod_Fe_N"/>
    <property type="match status" value="1"/>
</dbReference>
<feature type="domain" description="Manganese/iron superoxide dismutase C-terminal" evidence="6">
    <location>
        <begin position="106"/>
        <end position="208"/>
    </location>
</feature>
<name>A0A0F9GZQ0_9ZZZZ</name>
<dbReference type="InterPro" id="IPR036324">
    <property type="entry name" value="Mn/Fe_SOD_N_sf"/>
</dbReference>
<dbReference type="EC" id="1.15.1.1" evidence="2"/>
<comment type="caution">
    <text evidence="7">The sequence shown here is derived from an EMBL/GenBank/DDBJ whole genome shotgun (WGS) entry which is preliminary data.</text>
</comment>
<dbReference type="InterPro" id="IPR019833">
    <property type="entry name" value="Mn/Fe_SOD_BS"/>
</dbReference>
<proteinExistence type="inferred from homology"/>
<dbReference type="GO" id="GO:0046872">
    <property type="term" value="F:metal ion binding"/>
    <property type="evidence" value="ECO:0007669"/>
    <property type="project" value="UniProtKB-KW"/>
</dbReference>
<dbReference type="SUPFAM" id="SSF46609">
    <property type="entry name" value="Fe,Mn superoxide dismutase (SOD), N-terminal domain"/>
    <property type="match status" value="1"/>
</dbReference>
<keyword evidence="4" id="KW-0560">Oxidoreductase</keyword>
<dbReference type="PIRSF" id="PIRSF000349">
    <property type="entry name" value="SODismutase"/>
    <property type="match status" value="1"/>
</dbReference>
<gene>
    <name evidence="7" type="ORF">LCGC14_1846980</name>
</gene>
<evidence type="ECO:0000256" key="4">
    <source>
        <dbReference type="ARBA" id="ARBA00023002"/>
    </source>
</evidence>
<dbReference type="Gene3D" id="3.55.40.20">
    <property type="entry name" value="Iron/manganese superoxide dismutase, C-terminal domain"/>
    <property type="match status" value="1"/>
</dbReference>
<sequence length="213" mass="24303">MKLVLPKLPYDLDALEPTLSKHQVELHYKGHLKGYIDKLNQMPFVANASRMKLEEIILKGKHEHVDNRLGVLPPGEHPSTLYNISAQVYNYTFYFNSLTPKGGGNPEGDIGEIIDAQFGDWESFRKKLIAKGKNLFGSGWVWVVIDDEGEISIIKGLNAEVPFVYRLIPILCIDVWEHAYYVDYENRRGEYLRAVADNLLNWDFANKNLSHAG</sequence>
<dbReference type="PANTHER" id="PTHR42769:SF3">
    <property type="entry name" value="SUPEROXIDE DISMUTASE [FE] 2, CHLOROPLASTIC"/>
    <property type="match status" value="1"/>
</dbReference>
<feature type="domain" description="Manganese/iron superoxide dismutase N-terminal" evidence="5">
    <location>
        <begin position="5"/>
        <end position="98"/>
    </location>
</feature>
<dbReference type="InterPro" id="IPR001189">
    <property type="entry name" value="Mn/Fe_SOD"/>
</dbReference>
<dbReference type="PROSITE" id="PS00088">
    <property type="entry name" value="SOD_MN"/>
    <property type="match status" value="1"/>
</dbReference>
<dbReference type="PANTHER" id="PTHR42769">
    <property type="entry name" value="SUPEROXIDE DISMUTASE"/>
    <property type="match status" value="1"/>
</dbReference>
<evidence type="ECO:0000259" key="6">
    <source>
        <dbReference type="Pfam" id="PF02777"/>
    </source>
</evidence>
<evidence type="ECO:0000256" key="3">
    <source>
        <dbReference type="ARBA" id="ARBA00022723"/>
    </source>
</evidence>
<evidence type="ECO:0000256" key="1">
    <source>
        <dbReference type="ARBA" id="ARBA00008714"/>
    </source>
</evidence>
<dbReference type="InterPro" id="IPR036314">
    <property type="entry name" value="SOD_C_sf"/>
</dbReference>
<dbReference type="EMBL" id="LAZR01018497">
    <property type="protein sequence ID" value="KKL96186.1"/>
    <property type="molecule type" value="Genomic_DNA"/>
</dbReference>
<reference evidence="7" key="1">
    <citation type="journal article" date="2015" name="Nature">
        <title>Complex archaea that bridge the gap between prokaryotes and eukaryotes.</title>
        <authorList>
            <person name="Spang A."/>
            <person name="Saw J.H."/>
            <person name="Jorgensen S.L."/>
            <person name="Zaremba-Niedzwiedzka K."/>
            <person name="Martijn J."/>
            <person name="Lind A.E."/>
            <person name="van Eijk R."/>
            <person name="Schleper C."/>
            <person name="Guy L."/>
            <person name="Ettema T.J."/>
        </authorList>
    </citation>
    <scope>NUCLEOTIDE SEQUENCE</scope>
</reference>